<reference evidence="1" key="1">
    <citation type="submission" date="2023-07" db="EMBL/GenBank/DDBJ databases">
        <authorList>
            <person name="Kim M.K."/>
        </authorList>
    </citation>
    <scope>NUCLEOTIDE SEQUENCE</scope>
    <source>
        <strain evidence="1">ASUV-10-1</strain>
    </source>
</reference>
<name>A0ABT9BBA3_9BACT</name>
<sequence length="497" mass="54968">MIGLKVAAGWLDLAAGTISMEINNPLFDTESVPGTITYPFALVLSPDNLVRLNFPHLRADQGERVAPEPTEFYIDGVLRWVGSLVYLEHDEERAQLLYNFVAEAADLQSRIVGRQLRQLELGEVPLVLTHDAPDYALPCLVNSQFYEAEKAPGYTGVVNHYVAGAYRPTLYPGNGAVLHAPIVPFLRLVPLLRRVLASVGYALSGEWLDEPEVQALVIYSTRAAEDADGVLLTTLTLNQYVPAIDVATLLVGLQKFFGLAYSFHPVRRELRIRALRDVLADPTYQERTGGPARSMAVTTQGFVLTMNTPGDDLDQSLGTEWATLRVGEGQQELSVDVGTLHVQHTADPIYPTREWFVPCVEAKGASLAYETGDDASAGLFLLLDRGLQPDKQGQLYPLATWGRENGDGFPVGSSSLRWAGPQGLYATWHQAWLDFLDRATTRECTAQLRVADLLTLDPTRKDMVNGKKYLWEKVSLSLSTTGKPLETAQFTYRYCRL</sequence>
<evidence type="ECO:0000313" key="2">
    <source>
        <dbReference type="Proteomes" id="UP001176429"/>
    </source>
</evidence>
<proteinExistence type="predicted"/>
<dbReference type="EMBL" id="JAUQSY010000007">
    <property type="protein sequence ID" value="MDO7875549.1"/>
    <property type="molecule type" value="Genomic_DNA"/>
</dbReference>
<comment type="caution">
    <text evidence="1">The sequence shown here is derived from an EMBL/GenBank/DDBJ whole genome shotgun (WGS) entry which is preliminary data.</text>
</comment>
<protein>
    <submittedName>
        <fullName evidence="1">Uncharacterized protein</fullName>
    </submittedName>
</protein>
<accession>A0ABT9BBA3</accession>
<keyword evidence="2" id="KW-1185">Reference proteome</keyword>
<dbReference type="RefSeq" id="WP_305006860.1">
    <property type="nucleotide sequence ID" value="NZ_JAUQSY010000007.1"/>
</dbReference>
<dbReference type="Proteomes" id="UP001176429">
    <property type="component" value="Unassembled WGS sequence"/>
</dbReference>
<organism evidence="1 2">
    <name type="scientific">Hymenobacter aranciens</name>
    <dbReference type="NCBI Taxonomy" id="3063996"/>
    <lineage>
        <taxon>Bacteria</taxon>
        <taxon>Pseudomonadati</taxon>
        <taxon>Bacteroidota</taxon>
        <taxon>Cytophagia</taxon>
        <taxon>Cytophagales</taxon>
        <taxon>Hymenobacteraceae</taxon>
        <taxon>Hymenobacter</taxon>
    </lineage>
</organism>
<gene>
    <name evidence="1" type="ORF">Q5H93_12465</name>
</gene>
<evidence type="ECO:0000313" key="1">
    <source>
        <dbReference type="EMBL" id="MDO7875549.1"/>
    </source>
</evidence>